<dbReference type="CDD" id="cd22191">
    <property type="entry name" value="DPBB_RlpA_EXP_N-like"/>
    <property type="match status" value="1"/>
</dbReference>
<sequence>MRSLFFVSLALLANFVAAHGPVWSRRHAGRAPLVGDPIQQNITSRGLEKRFDGARFTFYDAGLGACGKVNSNADFIVAMNSGQFAGGAHCFQTITITVNGKSTSAQVADECPGCPFAGLDFSRGLFDFFAPESAGVLTGSWTFGGGAPAAPPKPTPTPTHTPPPPPKTTELPKSTYTPPTTTHTSTSSAASSSALSTVVSASKSTSAAAVTSSVAVPPQLTTLEQMYLAYIQMGGIALSAGGGSASA</sequence>
<feature type="signal peptide" evidence="3">
    <location>
        <begin position="1"/>
        <end position="18"/>
    </location>
</feature>
<name>A0A0C3CZV2_HEBCY</name>
<dbReference type="InterPro" id="IPR051477">
    <property type="entry name" value="Expansin_CellWall"/>
</dbReference>
<feature type="chain" id="PRO_5002163152" description="RlpA-like protein double-psi beta-barrel domain-containing protein" evidence="3">
    <location>
        <begin position="19"/>
        <end position="247"/>
    </location>
</feature>
<evidence type="ECO:0000256" key="3">
    <source>
        <dbReference type="SAM" id="SignalP"/>
    </source>
</evidence>
<feature type="region of interest" description="Disordered" evidence="2">
    <location>
        <begin position="145"/>
        <end position="192"/>
    </location>
</feature>
<organism evidence="4 5">
    <name type="scientific">Hebeloma cylindrosporum</name>
    <dbReference type="NCBI Taxonomy" id="76867"/>
    <lineage>
        <taxon>Eukaryota</taxon>
        <taxon>Fungi</taxon>
        <taxon>Dikarya</taxon>
        <taxon>Basidiomycota</taxon>
        <taxon>Agaricomycotina</taxon>
        <taxon>Agaricomycetes</taxon>
        <taxon>Agaricomycetidae</taxon>
        <taxon>Agaricales</taxon>
        <taxon>Agaricineae</taxon>
        <taxon>Hymenogastraceae</taxon>
        <taxon>Hebeloma</taxon>
    </lineage>
</organism>
<evidence type="ECO:0000313" key="5">
    <source>
        <dbReference type="Proteomes" id="UP000053424"/>
    </source>
</evidence>
<feature type="compositionally biased region" description="Low complexity" evidence="2">
    <location>
        <begin position="174"/>
        <end position="192"/>
    </location>
</feature>
<keyword evidence="1 3" id="KW-0732">Signal</keyword>
<evidence type="ECO:0000256" key="2">
    <source>
        <dbReference type="SAM" id="MobiDB-lite"/>
    </source>
</evidence>
<proteinExistence type="predicted"/>
<dbReference type="SUPFAM" id="SSF50685">
    <property type="entry name" value="Barwin-like endoglucanases"/>
    <property type="match status" value="1"/>
</dbReference>
<accession>A0A0C3CZV2</accession>
<keyword evidence="5" id="KW-1185">Reference proteome</keyword>
<dbReference type="Gene3D" id="2.40.40.10">
    <property type="entry name" value="RlpA-like domain"/>
    <property type="match status" value="1"/>
</dbReference>
<protein>
    <recommendedName>
        <fullName evidence="6">RlpA-like protein double-psi beta-barrel domain-containing protein</fullName>
    </recommendedName>
</protein>
<evidence type="ECO:0008006" key="6">
    <source>
        <dbReference type="Google" id="ProtNLM"/>
    </source>
</evidence>
<dbReference type="AlphaFoldDB" id="A0A0C3CZV2"/>
<dbReference type="PANTHER" id="PTHR31836">
    <property type="match status" value="1"/>
</dbReference>
<dbReference type="OrthoDB" id="623670at2759"/>
<evidence type="ECO:0000313" key="4">
    <source>
        <dbReference type="EMBL" id="KIM49401.1"/>
    </source>
</evidence>
<dbReference type="HOGENOM" id="CLU_047639_0_1_1"/>
<reference evidence="5" key="2">
    <citation type="submission" date="2015-01" db="EMBL/GenBank/DDBJ databases">
        <title>Evolutionary Origins and Diversification of the Mycorrhizal Mutualists.</title>
        <authorList>
            <consortium name="DOE Joint Genome Institute"/>
            <consortium name="Mycorrhizal Genomics Consortium"/>
            <person name="Kohler A."/>
            <person name="Kuo A."/>
            <person name="Nagy L.G."/>
            <person name="Floudas D."/>
            <person name="Copeland A."/>
            <person name="Barry K.W."/>
            <person name="Cichocki N."/>
            <person name="Veneault-Fourrey C."/>
            <person name="LaButti K."/>
            <person name="Lindquist E.A."/>
            <person name="Lipzen A."/>
            <person name="Lundell T."/>
            <person name="Morin E."/>
            <person name="Murat C."/>
            <person name="Riley R."/>
            <person name="Ohm R."/>
            <person name="Sun H."/>
            <person name="Tunlid A."/>
            <person name="Henrissat B."/>
            <person name="Grigoriev I.V."/>
            <person name="Hibbett D.S."/>
            <person name="Martin F."/>
        </authorList>
    </citation>
    <scope>NUCLEOTIDE SEQUENCE [LARGE SCALE GENOMIC DNA]</scope>
    <source>
        <strain evidence="5">h7</strain>
    </source>
</reference>
<evidence type="ECO:0000256" key="1">
    <source>
        <dbReference type="ARBA" id="ARBA00022729"/>
    </source>
</evidence>
<dbReference type="Proteomes" id="UP000053424">
    <property type="component" value="Unassembled WGS sequence"/>
</dbReference>
<feature type="compositionally biased region" description="Pro residues" evidence="2">
    <location>
        <begin position="149"/>
        <end position="167"/>
    </location>
</feature>
<dbReference type="EMBL" id="KN831768">
    <property type="protein sequence ID" value="KIM49401.1"/>
    <property type="molecule type" value="Genomic_DNA"/>
</dbReference>
<reference evidence="4 5" key="1">
    <citation type="submission" date="2014-04" db="EMBL/GenBank/DDBJ databases">
        <authorList>
            <consortium name="DOE Joint Genome Institute"/>
            <person name="Kuo A."/>
            <person name="Gay G."/>
            <person name="Dore J."/>
            <person name="Kohler A."/>
            <person name="Nagy L.G."/>
            <person name="Floudas D."/>
            <person name="Copeland A."/>
            <person name="Barry K.W."/>
            <person name="Cichocki N."/>
            <person name="Veneault-Fourrey C."/>
            <person name="LaButti K."/>
            <person name="Lindquist E.A."/>
            <person name="Lipzen A."/>
            <person name="Lundell T."/>
            <person name="Morin E."/>
            <person name="Murat C."/>
            <person name="Sun H."/>
            <person name="Tunlid A."/>
            <person name="Henrissat B."/>
            <person name="Grigoriev I.V."/>
            <person name="Hibbett D.S."/>
            <person name="Martin F."/>
            <person name="Nordberg H.P."/>
            <person name="Cantor M.N."/>
            <person name="Hua S.X."/>
        </authorList>
    </citation>
    <scope>NUCLEOTIDE SEQUENCE [LARGE SCALE GENOMIC DNA]</scope>
    <source>
        <strain evidence="5">h7</strain>
    </source>
</reference>
<gene>
    <name evidence="4" type="ORF">M413DRAFT_106763</name>
</gene>
<dbReference type="InterPro" id="IPR036908">
    <property type="entry name" value="RlpA-like_sf"/>
</dbReference>
<dbReference type="PANTHER" id="PTHR31836:SF28">
    <property type="entry name" value="SRCR DOMAIN-CONTAINING PROTEIN-RELATED"/>
    <property type="match status" value="1"/>
</dbReference>